<keyword evidence="6" id="KW-1185">Reference proteome</keyword>
<evidence type="ECO:0000313" key="5">
    <source>
        <dbReference type="EMBL" id="KAG5633742.1"/>
    </source>
</evidence>
<dbReference type="SUPFAM" id="SSF56112">
    <property type="entry name" value="Protein kinase-like (PK-like)"/>
    <property type="match status" value="1"/>
</dbReference>
<name>A0A9P7FRA3_9AGAR</name>
<comment type="caution">
    <text evidence="5">The sequence shown here is derived from an EMBL/GenBank/DDBJ whole genome shotgun (WGS) entry which is preliminary data.</text>
</comment>
<keyword evidence="1" id="KW-0723">Serine/threonine-protein kinase</keyword>
<evidence type="ECO:0000313" key="6">
    <source>
        <dbReference type="Proteomes" id="UP000717328"/>
    </source>
</evidence>
<evidence type="ECO:0000256" key="3">
    <source>
        <dbReference type="ARBA" id="ARBA00022840"/>
    </source>
</evidence>
<dbReference type="AlphaFoldDB" id="A0A9P7FRA3"/>
<dbReference type="OrthoDB" id="5979581at2759"/>
<protein>
    <recommendedName>
        <fullName evidence="4">Protein kinase domain-containing protein</fullName>
    </recommendedName>
</protein>
<dbReference type="Gene3D" id="3.30.200.20">
    <property type="entry name" value="Phosphorylase Kinase, domain 1"/>
    <property type="match status" value="1"/>
</dbReference>
<dbReference type="PROSITE" id="PS50011">
    <property type="entry name" value="PROTEIN_KINASE_DOM"/>
    <property type="match status" value="1"/>
</dbReference>
<proteinExistence type="predicted"/>
<evidence type="ECO:0000256" key="1">
    <source>
        <dbReference type="ARBA" id="ARBA00022527"/>
    </source>
</evidence>
<dbReference type="InterPro" id="IPR050117">
    <property type="entry name" value="MAPK"/>
</dbReference>
<keyword evidence="3" id="KW-0067">ATP-binding</keyword>
<accession>A0A9P7FRA3</accession>
<dbReference type="GO" id="GO:0004674">
    <property type="term" value="F:protein serine/threonine kinase activity"/>
    <property type="evidence" value="ECO:0007669"/>
    <property type="project" value="UniProtKB-KW"/>
</dbReference>
<evidence type="ECO:0000256" key="2">
    <source>
        <dbReference type="ARBA" id="ARBA00022741"/>
    </source>
</evidence>
<gene>
    <name evidence="5" type="ORF">H0H81_005603</name>
</gene>
<sequence length="316" mass="35198">MADAGCREADILRHLCPVDSDISEHPGKQHVLRILDHFEIKGPNGTHQVLVTDVLLPLDSVREMGSKAPINSKKTCYESVLGLSYLTHKGVVHGDLHTSNIAFSMPGLNALTGEKVQSLLWTNCLPVVPRRLEEQSDSFPKYLIDRADFSALVKHLSAKNGACDMLAVITDFGQDDRLNSQYLAFGLSDPVPEPCTAESFPPPEAILQSEKNLKRWDFETRSKGDIWSMGCCIYEIFRGPILFAIRGEDKKKLEHMGKITTELREISDGIETQPQPNSMRIPCDKALAGLLSQMLRMDAAERQAAEILVQNPWFDS</sequence>
<organism evidence="5 6">
    <name type="scientific">Sphagnurus paluster</name>
    <dbReference type="NCBI Taxonomy" id="117069"/>
    <lineage>
        <taxon>Eukaryota</taxon>
        <taxon>Fungi</taxon>
        <taxon>Dikarya</taxon>
        <taxon>Basidiomycota</taxon>
        <taxon>Agaricomycotina</taxon>
        <taxon>Agaricomycetes</taxon>
        <taxon>Agaricomycetidae</taxon>
        <taxon>Agaricales</taxon>
        <taxon>Tricholomatineae</taxon>
        <taxon>Lyophyllaceae</taxon>
        <taxon>Sphagnurus</taxon>
    </lineage>
</organism>
<reference evidence="5" key="2">
    <citation type="submission" date="2021-10" db="EMBL/GenBank/DDBJ databases">
        <title>Phylogenomics reveals ancestral predisposition of the termite-cultivated fungus Termitomyces towards a domesticated lifestyle.</title>
        <authorList>
            <person name="Auxier B."/>
            <person name="Grum-Grzhimaylo A."/>
            <person name="Cardenas M.E."/>
            <person name="Lodge J.D."/>
            <person name="Laessoe T."/>
            <person name="Pedersen O."/>
            <person name="Smith M.E."/>
            <person name="Kuyper T.W."/>
            <person name="Franco-Molano E.A."/>
            <person name="Baroni T.J."/>
            <person name="Aanen D.K."/>
        </authorList>
    </citation>
    <scope>NUCLEOTIDE SEQUENCE</scope>
    <source>
        <strain evidence="5">D49</strain>
    </source>
</reference>
<dbReference type="InterPro" id="IPR011009">
    <property type="entry name" value="Kinase-like_dom_sf"/>
</dbReference>
<dbReference type="InterPro" id="IPR000719">
    <property type="entry name" value="Prot_kinase_dom"/>
</dbReference>
<dbReference type="Proteomes" id="UP000717328">
    <property type="component" value="Unassembled WGS sequence"/>
</dbReference>
<dbReference type="SMART" id="SM00220">
    <property type="entry name" value="S_TKc"/>
    <property type="match status" value="1"/>
</dbReference>
<feature type="non-terminal residue" evidence="5">
    <location>
        <position position="1"/>
    </location>
</feature>
<keyword evidence="1" id="KW-0418">Kinase</keyword>
<dbReference type="Gene3D" id="1.10.510.10">
    <property type="entry name" value="Transferase(Phosphotransferase) domain 1"/>
    <property type="match status" value="1"/>
</dbReference>
<evidence type="ECO:0000259" key="4">
    <source>
        <dbReference type="PROSITE" id="PS50011"/>
    </source>
</evidence>
<dbReference type="GO" id="GO:0005524">
    <property type="term" value="F:ATP binding"/>
    <property type="evidence" value="ECO:0007669"/>
    <property type="project" value="UniProtKB-KW"/>
</dbReference>
<keyword evidence="1" id="KW-0808">Transferase</keyword>
<keyword evidence="2" id="KW-0547">Nucleotide-binding</keyword>
<dbReference type="Pfam" id="PF00069">
    <property type="entry name" value="Pkinase"/>
    <property type="match status" value="1"/>
</dbReference>
<dbReference type="PANTHER" id="PTHR24055">
    <property type="entry name" value="MITOGEN-ACTIVATED PROTEIN KINASE"/>
    <property type="match status" value="1"/>
</dbReference>
<reference evidence="5" key="1">
    <citation type="submission" date="2021-02" db="EMBL/GenBank/DDBJ databases">
        <authorList>
            <person name="Nieuwenhuis M."/>
            <person name="Van De Peppel L.J.J."/>
        </authorList>
    </citation>
    <scope>NUCLEOTIDE SEQUENCE</scope>
    <source>
        <strain evidence="5">D49</strain>
    </source>
</reference>
<dbReference type="EMBL" id="JABCKI010007139">
    <property type="protein sequence ID" value="KAG5633742.1"/>
    <property type="molecule type" value="Genomic_DNA"/>
</dbReference>
<feature type="domain" description="Protein kinase" evidence="4">
    <location>
        <begin position="1"/>
        <end position="314"/>
    </location>
</feature>